<evidence type="ECO:0000313" key="2">
    <source>
        <dbReference type="Proteomes" id="UP000324800"/>
    </source>
</evidence>
<dbReference type="Proteomes" id="UP000324800">
    <property type="component" value="Unassembled WGS sequence"/>
</dbReference>
<reference evidence="1 2" key="1">
    <citation type="submission" date="2019-03" db="EMBL/GenBank/DDBJ databases">
        <title>Single cell metagenomics reveals metabolic interactions within the superorganism composed of flagellate Streblomastix strix and complex community of Bacteroidetes bacteria on its surface.</title>
        <authorList>
            <person name="Treitli S.C."/>
            <person name="Kolisko M."/>
            <person name="Husnik F."/>
            <person name="Keeling P."/>
            <person name="Hampl V."/>
        </authorList>
    </citation>
    <scope>NUCLEOTIDE SEQUENCE [LARGE SCALE GENOMIC DNA]</scope>
    <source>
        <strain evidence="1">ST1C</strain>
    </source>
</reference>
<comment type="caution">
    <text evidence="1">The sequence shown here is derived from an EMBL/GenBank/DDBJ whole genome shotgun (WGS) entry which is preliminary data.</text>
</comment>
<accession>A0A5J4VDF1</accession>
<organism evidence="1 2">
    <name type="scientific">Streblomastix strix</name>
    <dbReference type="NCBI Taxonomy" id="222440"/>
    <lineage>
        <taxon>Eukaryota</taxon>
        <taxon>Metamonada</taxon>
        <taxon>Preaxostyla</taxon>
        <taxon>Oxymonadida</taxon>
        <taxon>Streblomastigidae</taxon>
        <taxon>Streblomastix</taxon>
    </lineage>
</organism>
<protein>
    <submittedName>
        <fullName evidence="1">Uncharacterized protein</fullName>
    </submittedName>
</protein>
<name>A0A5J4VDF1_9EUKA</name>
<evidence type="ECO:0000313" key="1">
    <source>
        <dbReference type="EMBL" id="KAA6380568.1"/>
    </source>
</evidence>
<proteinExistence type="predicted"/>
<sequence length="163" mass="18877">MTEWQCNKLSQIQREKLDQINRESHGGLHERIESILQDNSELDDETDGIFTDKQLHQGKRMTIQETAGDINDYISQHLDDPLQKLSQKSQQQTISHTENSAQSIEIKNDEIDTSGLLSRIVTQAAEISDKQNSRNSWKQFEHKSLWQGMFPPALHTFFRTNRA</sequence>
<dbReference type="EMBL" id="SNRW01007819">
    <property type="protein sequence ID" value="KAA6380568.1"/>
    <property type="molecule type" value="Genomic_DNA"/>
</dbReference>
<dbReference type="AlphaFoldDB" id="A0A5J4VDF1"/>
<gene>
    <name evidence="1" type="ORF">EZS28_023906</name>
</gene>